<evidence type="ECO:0000313" key="14">
    <source>
        <dbReference type="EMBL" id="GAA5809075.1"/>
    </source>
</evidence>
<dbReference type="PIRSF" id="PIRSF028865">
    <property type="entry name" value="Membrin-2"/>
    <property type="match status" value="1"/>
</dbReference>
<dbReference type="Pfam" id="PF12352">
    <property type="entry name" value="V-SNARE_C"/>
    <property type="match status" value="1"/>
</dbReference>
<evidence type="ECO:0000256" key="12">
    <source>
        <dbReference type="SAM" id="MobiDB-lite"/>
    </source>
</evidence>
<accession>A0ABP9YQG2</accession>
<keyword evidence="4 13" id="KW-0812">Transmembrane</keyword>
<dbReference type="InterPro" id="IPR027027">
    <property type="entry name" value="GOSR2/Membrin/Bos1"/>
</dbReference>
<evidence type="ECO:0000256" key="2">
    <source>
        <dbReference type="ARBA" id="ARBA00004409"/>
    </source>
</evidence>
<dbReference type="CDD" id="cd15863">
    <property type="entry name" value="SNARE_GS27"/>
    <property type="match status" value="1"/>
</dbReference>
<comment type="similarity">
    <text evidence="9 11">Belongs to the BOS1 family.</text>
</comment>
<evidence type="ECO:0000256" key="4">
    <source>
        <dbReference type="ARBA" id="ARBA00022692"/>
    </source>
</evidence>
<dbReference type="PANTHER" id="PTHR21230">
    <property type="entry name" value="VESICLE TRANSPORT V-SNARE PROTEIN VTI1-RELATED"/>
    <property type="match status" value="1"/>
</dbReference>
<organism evidence="14 15">
    <name type="scientific">Mucor flavus</name>
    <dbReference type="NCBI Taxonomy" id="439312"/>
    <lineage>
        <taxon>Eukaryota</taxon>
        <taxon>Fungi</taxon>
        <taxon>Fungi incertae sedis</taxon>
        <taxon>Mucoromycota</taxon>
        <taxon>Mucoromycotina</taxon>
        <taxon>Mucoromycetes</taxon>
        <taxon>Mucorales</taxon>
        <taxon>Mucorineae</taxon>
        <taxon>Mucoraceae</taxon>
        <taxon>Mucor</taxon>
    </lineage>
</organism>
<keyword evidence="6 13" id="KW-1133">Transmembrane helix</keyword>
<comment type="subcellular location">
    <subcellularLocation>
        <location evidence="1">Endoplasmic reticulum membrane</location>
        <topology evidence="1">Single-pass type IV membrane protein</topology>
    </subcellularLocation>
    <subcellularLocation>
        <location evidence="2">Golgi apparatus membrane</location>
        <topology evidence="2">Single-pass type IV membrane protein</topology>
    </subcellularLocation>
</comment>
<sequence length="218" mass="25065">MNSSYNNALKQSHALQKDLDKFQSGQDASAGLQGQISVSFNALQRHIDEYENLAKRELIPVKKETALTRVGKFKSDLQEMKVRFEGIKKQQETLQNEQNRDSLLRRPNRSGPSAPEHPYQPLSRDEFALREQSFARNTDSQLDEFIGQAQNLLENLTDQHSILKKTQKKILDTANHLGLSQNTIRYIERRSAQDKWIFYGGMIITVLILWGIVHFIGK</sequence>
<evidence type="ECO:0000256" key="7">
    <source>
        <dbReference type="ARBA" id="ARBA00023034"/>
    </source>
</evidence>
<evidence type="ECO:0000256" key="6">
    <source>
        <dbReference type="ARBA" id="ARBA00022989"/>
    </source>
</evidence>
<proteinExistence type="inferred from homology"/>
<evidence type="ECO:0000256" key="5">
    <source>
        <dbReference type="ARBA" id="ARBA00022927"/>
    </source>
</evidence>
<evidence type="ECO:0000256" key="11">
    <source>
        <dbReference type="PIRNR" id="PIRNR028865"/>
    </source>
</evidence>
<reference evidence="14 15" key="1">
    <citation type="submission" date="2024-04" db="EMBL/GenBank/DDBJ databases">
        <title>genome sequences of Mucor flavus KT1a and Helicostylum pulchrum KT1b strains isolated from the surface of a dry-aged beef.</title>
        <authorList>
            <person name="Toyotome T."/>
            <person name="Hosono M."/>
            <person name="Torimaru M."/>
            <person name="Fukuda K."/>
            <person name="Mikami N."/>
        </authorList>
    </citation>
    <scope>NUCLEOTIDE SEQUENCE [LARGE SCALE GENOMIC DNA]</scope>
    <source>
        <strain evidence="14 15">KT1a</strain>
    </source>
</reference>
<keyword evidence="7" id="KW-0333">Golgi apparatus</keyword>
<evidence type="ECO:0000256" key="13">
    <source>
        <dbReference type="SAM" id="Phobius"/>
    </source>
</evidence>
<keyword evidence="15" id="KW-1185">Reference proteome</keyword>
<evidence type="ECO:0000313" key="15">
    <source>
        <dbReference type="Proteomes" id="UP001473302"/>
    </source>
</evidence>
<keyword evidence="5 11" id="KW-0653">Protein transport</keyword>
<feature type="region of interest" description="Disordered" evidence="12">
    <location>
        <begin position="89"/>
        <end position="122"/>
    </location>
</feature>
<dbReference type="PANTHER" id="PTHR21230:SF1">
    <property type="entry name" value="GOLGI SNAP RECEPTOR COMPLEX MEMBER 2"/>
    <property type="match status" value="1"/>
</dbReference>
<keyword evidence="8 11" id="KW-0472">Membrane</keyword>
<evidence type="ECO:0000256" key="9">
    <source>
        <dbReference type="ARBA" id="ARBA00037983"/>
    </source>
</evidence>
<gene>
    <name evidence="14" type="ORF">MFLAVUS_002478</name>
</gene>
<comment type="function">
    <text evidence="11">SNARE required for protein transport between the ER and the Golgi complex.</text>
</comment>
<evidence type="ECO:0000256" key="8">
    <source>
        <dbReference type="ARBA" id="ARBA00023136"/>
    </source>
</evidence>
<evidence type="ECO:0000256" key="3">
    <source>
        <dbReference type="ARBA" id="ARBA00022448"/>
    </source>
</evidence>
<comment type="caution">
    <text evidence="14">The sequence shown here is derived from an EMBL/GenBank/DDBJ whole genome shotgun (WGS) entry which is preliminary data.</text>
</comment>
<keyword evidence="3 11" id="KW-0813">Transport</keyword>
<feature type="transmembrane region" description="Helical" evidence="13">
    <location>
        <begin position="196"/>
        <end position="216"/>
    </location>
</feature>
<protein>
    <recommendedName>
        <fullName evidence="10 11">Protein transport protein BOS1</fullName>
    </recommendedName>
</protein>
<dbReference type="Proteomes" id="UP001473302">
    <property type="component" value="Unassembled WGS sequence"/>
</dbReference>
<dbReference type="EMBL" id="BAABUK010000004">
    <property type="protein sequence ID" value="GAA5809075.1"/>
    <property type="molecule type" value="Genomic_DNA"/>
</dbReference>
<evidence type="ECO:0000256" key="10">
    <source>
        <dbReference type="ARBA" id="ARBA00040957"/>
    </source>
</evidence>
<evidence type="ECO:0000256" key="1">
    <source>
        <dbReference type="ARBA" id="ARBA00004163"/>
    </source>
</evidence>
<name>A0ABP9YQG2_9FUNG</name>